<name>A0A518H550_9BACT</name>
<dbReference type="Proteomes" id="UP000317835">
    <property type="component" value="Chromosome"/>
</dbReference>
<reference evidence="1 2" key="1">
    <citation type="submission" date="2019-02" db="EMBL/GenBank/DDBJ databases">
        <title>Deep-cultivation of Planctomycetes and their phenomic and genomic characterization uncovers novel biology.</title>
        <authorList>
            <person name="Wiegand S."/>
            <person name="Jogler M."/>
            <person name="Boedeker C."/>
            <person name="Pinto D."/>
            <person name="Vollmers J."/>
            <person name="Rivas-Marin E."/>
            <person name="Kohn T."/>
            <person name="Peeters S.H."/>
            <person name="Heuer A."/>
            <person name="Rast P."/>
            <person name="Oberbeckmann S."/>
            <person name="Bunk B."/>
            <person name="Jeske O."/>
            <person name="Meyerdierks A."/>
            <person name="Storesund J.E."/>
            <person name="Kallscheuer N."/>
            <person name="Luecker S."/>
            <person name="Lage O.M."/>
            <person name="Pohl T."/>
            <person name="Merkel B.J."/>
            <person name="Hornburger P."/>
            <person name="Mueller R.-W."/>
            <person name="Bruemmer F."/>
            <person name="Labrenz M."/>
            <person name="Spormann A.M."/>
            <person name="Op den Camp H."/>
            <person name="Overmann J."/>
            <person name="Amann R."/>
            <person name="Jetten M.S.M."/>
            <person name="Mascher T."/>
            <person name="Medema M.H."/>
            <person name="Devos D.P."/>
            <person name="Kaster A.-K."/>
            <person name="Ovreas L."/>
            <person name="Rohde M."/>
            <person name="Galperin M.Y."/>
            <person name="Jogler C."/>
        </authorList>
    </citation>
    <scope>NUCLEOTIDE SEQUENCE [LARGE SCALE GENOMIC DNA]</scope>
    <source>
        <strain evidence="1 2">ElP</strain>
    </source>
</reference>
<dbReference type="RefSeq" id="WP_145271915.1">
    <property type="nucleotide sequence ID" value="NZ_CP036426.1"/>
</dbReference>
<accession>A0A518H550</accession>
<sequence>MSPGVYNGGVNIGGGMTITMEPGIYYMRNGDFTVANGARVTGTGVMVYVDPGSGRINFQGGGVIRLQAPTSGPYAGVVLYQDRASTRDISIANGTNTTFVGVFYAAGARVSFAGGNQTDSYGTQLIFKSLSATNNAHVRVHASDESPSVSPSFRIVE</sequence>
<proteinExistence type="predicted"/>
<organism evidence="1 2">
    <name type="scientific">Tautonia plasticadhaerens</name>
    <dbReference type="NCBI Taxonomy" id="2527974"/>
    <lineage>
        <taxon>Bacteria</taxon>
        <taxon>Pseudomonadati</taxon>
        <taxon>Planctomycetota</taxon>
        <taxon>Planctomycetia</taxon>
        <taxon>Isosphaerales</taxon>
        <taxon>Isosphaeraceae</taxon>
        <taxon>Tautonia</taxon>
    </lineage>
</organism>
<evidence type="ECO:0000313" key="1">
    <source>
        <dbReference type="EMBL" id="QDV35961.1"/>
    </source>
</evidence>
<protein>
    <submittedName>
        <fullName evidence="1">Uncharacterized protein</fullName>
    </submittedName>
</protein>
<keyword evidence="2" id="KW-1185">Reference proteome</keyword>
<dbReference type="KEGG" id="tpla:ElP_38710"/>
<dbReference type="OrthoDB" id="7210116at2"/>
<dbReference type="EMBL" id="CP036426">
    <property type="protein sequence ID" value="QDV35961.1"/>
    <property type="molecule type" value="Genomic_DNA"/>
</dbReference>
<gene>
    <name evidence="1" type="ORF">ElP_38710</name>
</gene>
<evidence type="ECO:0000313" key="2">
    <source>
        <dbReference type="Proteomes" id="UP000317835"/>
    </source>
</evidence>
<dbReference type="AlphaFoldDB" id="A0A518H550"/>